<evidence type="ECO:0000256" key="6">
    <source>
        <dbReference type="SAM" id="Phobius"/>
    </source>
</evidence>
<keyword evidence="5 6" id="KW-0472">Membrane</keyword>
<name>A0AAU6P7F2_9FLAO</name>
<evidence type="ECO:0000256" key="1">
    <source>
        <dbReference type="ARBA" id="ARBA00004651"/>
    </source>
</evidence>
<feature type="transmembrane region" description="Helical" evidence="6">
    <location>
        <begin position="365"/>
        <end position="384"/>
    </location>
</feature>
<protein>
    <submittedName>
        <fullName evidence="8">Oligosaccharide flippase family protein</fullName>
    </submittedName>
</protein>
<keyword evidence="4 6" id="KW-1133">Transmembrane helix</keyword>
<dbReference type="EMBL" id="CP136924">
    <property type="protein sequence ID" value="WXA01787.1"/>
    <property type="molecule type" value="Genomic_DNA"/>
</dbReference>
<comment type="subcellular location">
    <subcellularLocation>
        <location evidence="1">Cell membrane</location>
        <topology evidence="1">Multi-pass membrane protein</topology>
    </subcellularLocation>
</comment>
<dbReference type="KEGG" id="mcaa:R3L15_13110"/>
<dbReference type="AlphaFoldDB" id="A0AAU6P7F2"/>
<dbReference type="InterPro" id="IPR050833">
    <property type="entry name" value="Poly_Biosynth_Transport"/>
</dbReference>
<evidence type="ECO:0000256" key="2">
    <source>
        <dbReference type="ARBA" id="ARBA00022475"/>
    </source>
</evidence>
<feature type="transmembrane region" description="Helical" evidence="6">
    <location>
        <begin position="329"/>
        <end position="353"/>
    </location>
</feature>
<feature type="transmembrane region" description="Helical" evidence="6">
    <location>
        <begin position="79"/>
        <end position="102"/>
    </location>
</feature>
<feature type="transmembrane region" description="Helical" evidence="6">
    <location>
        <begin position="298"/>
        <end position="317"/>
    </location>
</feature>
<sequence>MGALKSFFKDTAIYGLATVLPRLMNFVLVPLHTDTLPTTSYSDNTLFYVYAAFFNVLLTYGMETAFFRFFSRSDEKSKVFSTAFISLTITTILFFAIVFFNAESLANWVNLKQSYFNLLVGVLALDTLVVVPFAYLRATGRPIKFTAIKLSNIVVYVLLNFFFLWAIPKFGWQFSFYDKTDLVQYIFVANLAASVLTLLLLSPYFFKTKLEFNTTIFKQLLNYGWPIMVAGLAYVINENFDKWLLPELLGKNINGAYSGCYKIAVFMTIFIQGFRLGAEPFFFNHAKEQNAKQTYAAIMKYFVIFGSFMLVFIVAYLDVFKELIVRDEAYWIAIDIVPIVLLANLFLGMYFNLAIWYKLTDKTRYGMYISVFGALITIAFNYYMIPKIGFMASAWATLAAYGVMMITSYFLGRKHYPVPYNISSIFTYLFVAVVLATIAYTNLLFKPNYYISTVCVFVFLGVVFLLEKNDIKQLLNRKK</sequence>
<feature type="transmembrane region" description="Helical" evidence="6">
    <location>
        <begin position="390"/>
        <end position="412"/>
    </location>
</feature>
<feature type="transmembrane region" description="Helical" evidence="6">
    <location>
        <begin position="45"/>
        <end position="67"/>
    </location>
</feature>
<evidence type="ECO:0000313" key="9">
    <source>
        <dbReference type="Proteomes" id="UP001368318"/>
    </source>
</evidence>
<dbReference type="RefSeq" id="WP_338732209.1">
    <property type="nucleotide sequence ID" value="NZ_CP136924.1"/>
</dbReference>
<evidence type="ECO:0000313" key="8">
    <source>
        <dbReference type="EMBL" id="WXA13053.1"/>
    </source>
</evidence>
<evidence type="ECO:0000256" key="4">
    <source>
        <dbReference type="ARBA" id="ARBA00022989"/>
    </source>
</evidence>
<dbReference type="Pfam" id="PF01943">
    <property type="entry name" value="Polysacc_synt"/>
    <property type="match status" value="1"/>
</dbReference>
<evidence type="ECO:0000313" key="7">
    <source>
        <dbReference type="EMBL" id="WXA01787.1"/>
    </source>
</evidence>
<accession>A0AAU6P7F2</accession>
<keyword evidence="9" id="KW-1185">Reference proteome</keyword>
<organism evidence="8">
    <name type="scientific">Mangrovimonas cancribranchiae</name>
    <dbReference type="NCBI Taxonomy" id="3080055"/>
    <lineage>
        <taxon>Bacteria</taxon>
        <taxon>Pseudomonadati</taxon>
        <taxon>Bacteroidota</taxon>
        <taxon>Flavobacteriia</taxon>
        <taxon>Flavobacteriales</taxon>
        <taxon>Flavobacteriaceae</taxon>
        <taxon>Mangrovimonas</taxon>
    </lineage>
</organism>
<keyword evidence="2" id="KW-1003">Cell membrane</keyword>
<evidence type="ECO:0000256" key="5">
    <source>
        <dbReference type="ARBA" id="ARBA00023136"/>
    </source>
</evidence>
<feature type="transmembrane region" description="Helical" evidence="6">
    <location>
        <begin position="182"/>
        <end position="204"/>
    </location>
</feature>
<reference evidence="8 9" key="1">
    <citation type="submission" date="2023-10" db="EMBL/GenBank/DDBJ databases">
        <title>Culture-based analysis of two novel bacteria associated with mangrove crab gills.</title>
        <authorList>
            <person name="Yang X."/>
            <person name="Garuglieri E."/>
            <person name="Van Goethem M.W."/>
            <person name="Fusi M."/>
            <person name="Marasco R."/>
            <person name="Daffonchio D.G."/>
        </authorList>
    </citation>
    <scope>NUCLEOTIDE SEQUENCE</scope>
    <source>
        <strain evidence="8">UG2-1</strain>
        <strain evidence="7">UG2-2</strain>
        <strain evidence="9">UG2_2</strain>
    </source>
</reference>
<keyword evidence="3 6" id="KW-0812">Transmembrane</keyword>
<gene>
    <name evidence="8" type="ORF">R3L15_13110</name>
    <name evidence="7" type="ORF">R3L16_08480</name>
</gene>
<dbReference type="GO" id="GO:0005886">
    <property type="term" value="C:plasma membrane"/>
    <property type="evidence" value="ECO:0007669"/>
    <property type="project" value="UniProtKB-SubCell"/>
</dbReference>
<feature type="transmembrane region" description="Helical" evidence="6">
    <location>
        <begin position="449"/>
        <end position="466"/>
    </location>
</feature>
<feature type="transmembrane region" description="Helical" evidence="6">
    <location>
        <begin position="424"/>
        <end position="443"/>
    </location>
</feature>
<dbReference type="Proteomes" id="UP001368318">
    <property type="component" value="Chromosome"/>
</dbReference>
<evidence type="ECO:0000256" key="3">
    <source>
        <dbReference type="ARBA" id="ARBA00022692"/>
    </source>
</evidence>
<feature type="transmembrane region" description="Helical" evidence="6">
    <location>
        <begin position="12"/>
        <end position="33"/>
    </location>
</feature>
<proteinExistence type="predicted"/>
<feature type="transmembrane region" description="Helical" evidence="6">
    <location>
        <begin position="216"/>
        <end position="236"/>
    </location>
</feature>
<dbReference type="PANTHER" id="PTHR30250">
    <property type="entry name" value="PST FAMILY PREDICTED COLANIC ACID TRANSPORTER"/>
    <property type="match status" value="1"/>
</dbReference>
<dbReference type="PANTHER" id="PTHR30250:SF11">
    <property type="entry name" value="O-ANTIGEN TRANSPORTER-RELATED"/>
    <property type="match status" value="1"/>
</dbReference>
<feature type="transmembrane region" description="Helical" evidence="6">
    <location>
        <begin position="147"/>
        <end position="167"/>
    </location>
</feature>
<dbReference type="EMBL" id="CP136925">
    <property type="protein sequence ID" value="WXA13053.1"/>
    <property type="molecule type" value="Genomic_DNA"/>
</dbReference>
<feature type="transmembrane region" description="Helical" evidence="6">
    <location>
        <begin position="114"/>
        <end position="135"/>
    </location>
</feature>
<feature type="transmembrane region" description="Helical" evidence="6">
    <location>
        <begin position="256"/>
        <end position="277"/>
    </location>
</feature>
<dbReference type="InterPro" id="IPR002797">
    <property type="entry name" value="Polysacc_synth"/>
</dbReference>